<dbReference type="GO" id="GO:0005802">
    <property type="term" value="C:trans-Golgi network"/>
    <property type="evidence" value="ECO:0000318"/>
    <property type="project" value="GO_Central"/>
</dbReference>
<dbReference type="Pfam" id="PF04051">
    <property type="entry name" value="TRAPP"/>
    <property type="match status" value="1"/>
</dbReference>
<dbReference type="GeneTree" id="ENSGT00390000012948"/>
<dbReference type="KEGG" id="cin:100183093"/>
<dbReference type="CDD" id="cd14944">
    <property type="entry name" value="TRAPPC6A_Trs33"/>
    <property type="match status" value="1"/>
</dbReference>
<dbReference type="RefSeq" id="XP_002131721.1">
    <property type="nucleotide sequence ID" value="XM_002131685.5"/>
</dbReference>
<dbReference type="InterPro" id="IPR024096">
    <property type="entry name" value="NO_sig/Golgi_transp_ligand-bd"/>
</dbReference>
<dbReference type="GO" id="GO:0005801">
    <property type="term" value="C:cis-Golgi network"/>
    <property type="evidence" value="ECO:0000318"/>
    <property type="project" value="GO_Central"/>
</dbReference>
<dbReference type="Ensembl" id="ENSCINT00000036602.1">
    <property type="protein sequence ID" value="ENSCINP00000030541.1"/>
    <property type="gene ID" value="ENSCING00000021998.1"/>
</dbReference>
<evidence type="ECO:0000256" key="2">
    <source>
        <dbReference type="ARBA" id="ARBA00006218"/>
    </source>
</evidence>
<sequence>MTDNASGVLFDLLHSQLVAYIYSTIDNKNKGVSQLESLGFRVGVSLGEQLTKDLPRFRDELEVMKFICRDFWSSLYQKQVDNLRTNHQGVYVLQDNAFKLLTHISVGKQYLDCAPRYLALSCGLIRGVLSNLGVKSVVTSEVISMPSAKFQIMVQRT</sequence>
<dbReference type="GO" id="GO:0006888">
    <property type="term" value="P:endoplasmic reticulum to Golgi vesicle-mediated transport"/>
    <property type="evidence" value="ECO:0000318"/>
    <property type="project" value="GO_Central"/>
</dbReference>
<dbReference type="OrthoDB" id="941624at2759"/>
<dbReference type="PANTHER" id="PTHR12817">
    <property type="entry name" value="TRAFFICKING PROTEIN PARTICLE COMPLEX SUBUNIT 6B"/>
    <property type="match status" value="1"/>
</dbReference>
<comment type="similarity">
    <text evidence="2">Belongs to the TRAPP small subunits family. BET3 subfamily.</text>
</comment>
<dbReference type="STRING" id="7719.ENSCINP00000030541"/>
<reference evidence="4" key="1">
    <citation type="journal article" date="2002" name="Science">
        <title>The draft genome of Ciona intestinalis: insights into chordate and vertebrate origins.</title>
        <authorList>
            <person name="Dehal P."/>
            <person name="Satou Y."/>
            <person name="Campbell R.K."/>
            <person name="Chapman J."/>
            <person name="Degnan B."/>
            <person name="De Tomaso A."/>
            <person name="Davidson B."/>
            <person name="Di Gregorio A."/>
            <person name="Gelpke M."/>
            <person name="Goodstein D.M."/>
            <person name="Harafuji N."/>
            <person name="Hastings K.E."/>
            <person name="Ho I."/>
            <person name="Hotta K."/>
            <person name="Huang W."/>
            <person name="Kawashima T."/>
            <person name="Lemaire P."/>
            <person name="Martinez D."/>
            <person name="Meinertzhagen I.A."/>
            <person name="Necula S."/>
            <person name="Nonaka M."/>
            <person name="Putnam N."/>
            <person name="Rash S."/>
            <person name="Saiga H."/>
            <person name="Satake M."/>
            <person name="Terry A."/>
            <person name="Yamada L."/>
            <person name="Wang H.G."/>
            <person name="Awazu S."/>
            <person name="Azumi K."/>
            <person name="Boore J."/>
            <person name="Branno M."/>
            <person name="Chin-Bow S."/>
            <person name="DeSantis R."/>
            <person name="Doyle S."/>
            <person name="Francino P."/>
            <person name="Keys D.N."/>
            <person name="Haga S."/>
            <person name="Hayashi H."/>
            <person name="Hino K."/>
            <person name="Imai K.S."/>
            <person name="Inaba K."/>
            <person name="Kano S."/>
            <person name="Kobayashi K."/>
            <person name="Kobayashi M."/>
            <person name="Lee B.I."/>
            <person name="Makabe K.W."/>
            <person name="Manohar C."/>
            <person name="Matassi G."/>
            <person name="Medina M."/>
            <person name="Mochizuki Y."/>
            <person name="Mount S."/>
            <person name="Morishita T."/>
            <person name="Miura S."/>
            <person name="Nakayama A."/>
            <person name="Nishizaka S."/>
            <person name="Nomoto H."/>
            <person name="Ohta F."/>
            <person name="Oishi K."/>
            <person name="Rigoutsos I."/>
            <person name="Sano M."/>
            <person name="Sasaki A."/>
            <person name="Sasakura Y."/>
            <person name="Shoguchi E."/>
            <person name="Shin-i T."/>
            <person name="Spagnuolo A."/>
            <person name="Stainier D."/>
            <person name="Suzuki M.M."/>
            <person name="Tassy O."/>
            <person name="Takatori N."/>
            <person name="Tokuoka M."/>
            <person name="Yagi K."/>
            <person name="Yoshizaki F."/>
            <person name="Wada S."/>
            <person name="Zhang C."/>
            <person name="Hyatt P.D."/>
            <person name="Larimer F."/>
            <person name="Detter C."/>
            <person name="Doggett N."/>
            <person name="Glavina T."/>
            <person name="Hawkins T."/>
            <person name="Richardson P."/>
            <person name="Lucas S."/>
            <person name="Kohara Y."/>
            <person name="Levine M."/>
            <person name="Satoh N."/>
            <person name="Rokhsar D.S."/>
        </authorList>
    </citation>
    <scope>NUCLEOTIDE SEQUENCE [LARGE SCALE GENOMIC DNA]</scope>
</reference>
<dbReference type="HOGENOM" id="CLU_076409_3_1_1"/>
<dbReference type="Proteomes" id="UP000008144">
    <property type="component" value="Chromosome 14"/>
</dbReference>
<protein>
    <submittedName>
        <fullName evidence="3">Trafficking protein particle complex subunit 6B-like</fullName>
    </submittedName>
</protein>
<dbReference type="OMA" id="CKEFWTA"/>
<dbReference type="InParanoid" id="H2XLK9"/>
<dbReference type="SUPFAM" id="SSF111126">
    <property type="entry name" value="Ligand-binding domain in the NO signalling and Golgi transport"/>
    <property type="match status" value="1"/>
</dbReference>
<evidence type="ECO:0000313" key="3">
    <source>
        <dbReference type="Ensembl" id="ENSCINP00000030541.1"/>
    </source>
</evidence>
<dbReference type="GO" id="GO:0030008">
    <property type="term" value="C:TRAPP complex"/>
    <property type="evidence" value="ECO:0000318"/>
    <property type="project" value="GO_Central"/>
</dbReference>
<reference evidence="3" key="4">
    <citation type="submission" date="2025-09" db="UniProtKB">
        <authorList>
            <consortium name="Ensembl"/>
        </authorList>
    </citation>
    <scope>IDENTIFICATION</scope>
</reference>
<gene>
    <name evidence="3" type="primary">LOC100183093</name>
</gene>
<dbReference type="InterPro" id="IPR037992">
    <property type="entry name" value="TRAPPC6/Trs33"/>
</dbReference>
<name>H2XLK9_CIOIN</name>
<accession>A0A1W2WJ05</accession>
<dbReference type="AlphaFoldDB" id="H2XLK9"/>
<dbReference type="Gene3D" id="3.30.1380.20">
    <property type="entry name" value="Trafficking protein particle complex subunit 3"/>
    <property type="match status" value="1"/>
</dbReference>
<comment type="subcellular location">
    <subcellularLocation>
        <location evidence="1">Golgi apparatus</location>
        <location evidence="1">cis-Golgi network</location>
    </subcellularLocation>
</comment>
<dbReference type="FunCoup" id="H2XLK9">
    <property type="interactions" value="119"/>
</dbReference>
<dbReference type="PANTHER" id="PTHR12817:SF0">
    <property type="entry name" value="GEO08327P1"/>
    <property type="match status" value="1"/>
</dbReference>
<dbReference type="GeneID" id="100183093"/>
<reference evidence="3" key="3">
    <citation type="submission" date="2025-08" db="UniProtKB">
        <authorList>
            <consortium name="Ensembl"/>
        </authorList>
    </citation>
    <scope>IDENTIFICATION</scope>
</reference>
<dbReference type="EMBL" id="EAAA01001228">
    <property type="status" value="NOT_ANNOTATED_CDS"/>
    <property type="molecule type" value="Genomic_DNA"/>
</dbReference>
<dbReference type="InterPro" id="IPR007194">
    <property type="entry name" value="TRAPP_component"/>
</dbReference>
<evidence type="ECO:0000313" key="4">
    <source>
        <dbReference type="Proteomes" id="UP000008144"/>
    </source>
</evidence>
<dbReference type="FunFam" id="3.30.1380.20:FF:000008">
    <property type="entry name" value="trafficking protein particle complex subunit 6B"/>
    <property type="match status" value="1"/>
</dbReference>
<evidence type="ECO:0000256" key="1">
    <source>
        <dbReference type="ARBA" id="ARBA00004222"/>
    </source>
</evidence>
<accession>H2XLK9</accession>
<proteinExistence type="inferred from homology"/>
<organism evidence="3 4">
    <name type="scientific">Ciona intestinalis</name>
    <name type="common">Transparent sea squirt</name>
    <name type="synonym">Ascidia intestinalis</name>
    <dbReference type="NCBI Taxonomy" id="7719"/>
    <lineage>
        <taxon>Eukaryota</taxon>
        <taxon>Metazoa</taxon>
        <taxon>Chordata</taxon>
        <taxon>Tunicata</taxon>
        <taxon>Ascidiacea</taxon>
        <taxon>Phlebobranchia</taxon>
        <taxon>Cionidae</taxon>
        <taxon>Ciona</taxon>
    </lineage>
</organism>
<reference evidence="3" key="2">
    <citation type="journal article" date="2008" name="Genome Biol.">
        <title>Improved genome assembly and evidence-based global gene model set for the chordate Ciona intestinalis: new insight into intron and operon populations.</title>
        <authorList>
            <person name="Satou Y."/>
            <person name="Mineta K."/>
            <person name="Ogasawara M."/>
            <person name="Sasakura Y."/>
            <person name="Shoguchi E."/>
            <person name="Ueno K."/>
            <person name="Yamada L."/>
            <person name="Matsumoto J."/>
            <person name="Wasserscheid J."/>
            <person name="Dewar K."/>
            <person name="Wiley G.B."/>
            <person name="Macmil S.L."/>
            <person name="Roe B.A."/>
            <person name="Zeller R.W."/>
            <person name="Hastings K.E."/>
            <person name="Lemaire P."/>
            <person name="Lindquist E."/>
            <person name="Endo T."/>
            <person name="Hotta K."/>
            <person name="Inaba K."/>
        </authorList>
    </citation>
    <scope>NUCLEOTIDE SEQUENCE [LARGE SCALE GENOMIC DNA]</scope>
    <source>
        <strain evidence="3">wild type</strain>
    </source>
</reference>
<keyword evidence="4" id="KW-1185">Reference proteome</keyword>